<organism evidence="2 3">
    <name type="scientific">Rhizoctonia solani 123E</name>
    <dbReference type="NCBI Taxonomy" id="1423351"/>
    <lineage>
        <taxon>Eukaryota</taxon>
        <taxon>Fungi</taxon>
        <taxon>Dikarya</taxon>
        <taxon>Basidiomycota</taxon>
        <taxon>Agaricomycotina</taxon>
        <taxon>Agaricomycetes</taxon>
        <taxon>Cantharellales</taxon>
        <taxon>Ceratobasidiaceae</taxon>
        <taxon>Rhizoctonia</taxon>
    </lineage>
</organism>
<reference evidence="2 3" key="1">
    <citation type="submission" date="2013-12" db="EMBL/GenBank/DDBJ databases">
        <authorList>
            <person name="Cubeta M."/>
            <person name="Pakala S."/>
            <person name="Fedorova N."/>
            <person name="Thomas E."/>
            <person name="Dean R."/>
            <person name="Jabaji S."/>
            <person name="Neate S."/>
            <person name="Toda T."/>
            <person name="Tavantzis S."/>
            <person name="Vilgalys R."/>
            <person name="Bharathan N."/>
            <person name="Pakala S."/>
            <person name="Losada L.S."/>
            <person name="Zafar N."/>
            <person name="Nierman W."/>
        </authorList>
    </citation>
    <scope>NUCLEOTIDE SEQUENCE [LARGE SCALE GENOMIC DNA]</scope>
    <source>
        <strain evidence="2 3">123E</strain>
    </source>
</reference>
<feature type="transmembrane region" description="Helical" evidence="1">
    <location>
        <begin position="90"/>
        <end position="107"/>
    </location>
</feature>
<dbReference type="PANTHER" id="PTHR42101:SF1">
    <property type="entry name" value="LOW TEMPERATURE REQUIREMENT A"/>
    <property type="match status" value="1"/>
</dbReference>
<keyword evidence="1 2" id="KW-0812">Transmembrane</keyword>
<evidence type="ECO:0000313" key="2">
    <source>
        <dbReference type="EMBL" id="KEP45575.1"/>
    </source>
</evidence>
<dbReference type="STRING" id="1423351.A0A074RJM3"/>
<comment type="caution">
    <text evidence="2">The sequence shown here is derived from an EMBL/GenBank/DDBJ whole genome shotgun (WGS) entry which is preliminary data.</text>
</comment>
<keyword evidence="1" id="KW-1133">Transmembrane helix</keyword>
<evidence type="ECO:0000256" key="1">
    <source>
        <dbReference type="SAM" id="Phobius"/>
    </source>
</evidence>
<dbReference type="Proteomes" id="UP000027456">
    <property type="component" value="Unassembled WGS sequence"/>
</dbReference>
<sequence>MSRIKLPVPQSDVTLGSRLEAITTIILGEGINGIAGTLYSIVSAPGLEGPIIVNIICSGFIVYFLAFLYFEGPSSSHMEPNNKAQRKVYWLLLHLPFLLCVVLLLQGELDNYISRLFVLNNDLLVIWSQPDIKTNGTLIKKLINYNITWSQEYDILAQRMSRGGLLQTNISTPLSNEQKEELYIWHWRLSLRALVRIHTDHNTPSDAYADLNYYQVSHTCLITKLLMFKPPCISRSLNKY</sequence>
<protein>
    <submittedName>
        <fullName evidence="2">Putative transmembrane protein</fullName>
    </submittedName>
</protein>
<dbReference type="HOGENOM" id="CLU_1156942_0_0_1"/>
<gene>
    <name evidence="2" type="ORF">V565_258960</name>
</gene>
<evidence type="ECO:0000313" key="3">
    <source>
        <dbReference type="Proteomes" id="UP000027456"/>
    </source>
</evidence>
<feature type="transmembrane region" description="Helical" evidence="1">
    <location>
        <begin position="51"/>
        <end position="70"/>
    </location>
</feature>
<name>A0A074RJM3_9AGAM</name>
<dbReference type="AlphaFoldDB" id="A0A074RJM3"/>
<dbReference type="PANTHER" id="PTHR42101">
    <property type="entry name" value="CHROMOSOME 16, WHOLE GENOME SHOTGUN SEQUENCE"/>
    <property type="match status" value="1"/>
</dbReference>
<keyword evidence="3" id="KW-1185">Reference proteome</keyword>
<dbReference type="OrthoDB" id="3177213at2759"/>
<feature type="transmembrane region" description="Helical" evidence="1">
    <location>
        <begin position="21"/>
        <end position="39"/>
    </location>
</feature>
<proteinExistence type="predicted"/>
<dbReference type="EMBL" id="AZST01001665">
    <property type="protein sequence ID" value="KEP45575.1"/>
    <property type="molecule type" value="Genomic_DNA"/>
</dbReference>
<keyword evidence="1" id="KW-0472">Membrane</keyword>
<accession>A0A074RJM3</accession>